<reference evidence="5" key="1">
    <citation type="journal article" date="2019" name="Int. J. Syst. Evol. Microbiol.">
        <title>The Global Catalogue of Microorganisms (GCM) 10K type strain sequencing project: providing services to taxonomists for standard genome sequencing and annotation.</title>
        <authorList>
            <consortium name="The Broad Institute Genomics Platform"/>
            <consortium name="The Broad Institute Genome Sequencing Center for Infectious Disease"/>
            <person name="Wu L."/>
            <person name="Ma J."/>
        </authorList>
    </citation>
    <scope>NUCLEOTIDE SEQUENCE [LARGE SCALE GENOMIC DNA]</scope>
    <source>
        <strain evidence="5">NBRC 109019</strain>
    </source>
</reference>
<organism evidence="4 5">
    <name type="scientific">Agromyces marinus</name>
    <dbReference type="NCBI Taxonomy" id="1389020"/>
    <lineage>
        <taxon>Bacteria</taxon>
        <taxon>Bacillati</taxon>
        <taxon>Actinomycetota</taxon>
        <taxon>Actinomycetes</taxon>
        <taxon>Micrococcales</taxon>
        <taxon>Microbacteriaceae</taxon>
        <taxon>Agromyces</taxon>
    </lineage>
</organism>
<feature type="region of interest" description="Disordered" evidence="1">
    <location>
        <begin position="74"/>
        <end position="94"/>
    </location>
</feature>
<evidence type="ECO:0008006" key="6">
    <source>
        <dbReference type="Google" id="ProtNLM"/>
    </source>
</evidence>
<evidence type="ECO:0000256" key="1">
    <source>
        <dbReference type="SAM" id="MobiDB-lite"/>
    </source>
</evidence>
<dbReference type="Pfam" id="PF11795">
    <property type="entry name" value="DUF3322"/>
    <property type="match status" value="1"/>
</dbReference>
<proteinExistence type="predicted"/>
<feature type="compositionally biased region" description="Gly residues" evidence="1">
    <location>
        <begin position="76"/>
        <end position="93"/>
    </location>
</feature>
<dbReference type="InterPro" id="IPR024537">
    <property type="entry name" value="DUF3322"/>
</dbReference>
<evidence type="ECO:0000259" key="3">
    <source>
        <dbReference type="Pfam" id="PF11795"/>
    </source>
</evidence>
<dbReference type="Pfam" id="PF09983">
    <property type="entry name" value="JetD_C"/>
    <property type="match status" value="1"/>
</dbReference>
<gene>
    <name evidence="4" type="ORF">GCM10025870_24150</name>
</gene>
<accession>A0ABM8H3H9</accession>
<dbReference type="InterPro" id="IPR024534">
    <property type="entry name" value="JetD_C"/>
</dbReference>
<keyword evidence="5" id="KW-1185">Reference proteome</keyword>
<dbReference type="EMBL" id="AP027734">
    <property type="protein sequence ID" value="BDZ55342.1"/>
    <property type="molecule type" value="Genomic_DNA"/>
</dbReference>
<evidence type="ECO:0000313" key="4">
    <source>
        <dbReference type="EMBL" id="BDZ55342.1"/>
    </source>
</evidence>
<sequence>MAASMVSVAEARARAARTVERSQRDWAAAIALGEQPDATVELVLRPPTERQALANLSDAIGWAGQWREADAAARGVAGGTAAPGGAPVRGGSGVTWTERRWPSVGAQLVPERLVLHGAEAIAGFAGASSRRDWRRLAARAGTVRERFAVASARDGIADALSGAVRAEWRALIEYADAEFATLLDVVEWLVEHPSSGRRVRELPIRGIDTKWLERHRRAVESLALAVTGGTTLGLAESQSTVRVRFLDVALRPGGIEDLAAPIVHLARLEIAPRVVFVFENLETVLAMPPMTGAVVVHGSGYAAPRLGDVPWIRRSRVVYWGDLDSDGFRVLHTLRVVVPDATSVLMDEATLDAFADLAVVEKRSAPGAVDLLTEPERRTRERLRADGGVRLEQERIPWAHALGVLEAAAIGR</sequence>
<evidence type="ECO:0000259" key="2">
    <source>
        <dbReference type="Pfam" id="PF09983"/>
    </source>
</evidence>
<protein>
    <recommendedName>
        <fullName evidence="6">DUF3322 and DUF2220 domain-containing protein</fullName>
    </recommendedName>
</protein>
<evidence type="ECO:0000313" key="5">
    <source>
        <dbReference type="Proteomes" id="UP001321477"/>
    </source>
</evidence>
<dbReference type="RefSeq" id="WP_234659856.1">
    <property type="nucleotide sequence ID" value="NZ_AP027734.1"/>
</dbReference>
<feature type="domain" description="DUF3322" evidence="3">
    <location>
        <begin position="10"/>
        <end position="222"/>
    </location>
</feature>
<dbReference type="Proteomes" id="UP001321477">
    <property type="component" value="Chromosome"/>
</dbReference>
<feature type="domain" description="Wadjet protein JetD C-terminal" evidence="2">
    <location>
        <begin position="233"/>
        <end position="401"/>
    </location>
</feature>
<name>A0ABM8H3H9_9MICO</name>